<organism evidence="1">
    <name type="scientific">Tanacetum cinerariifolium</name>
    <name type="common">Dalmatian daisy</name>
    <name type="synonym">Chrysanthemum cinerariifolium</name>
    <dbReference type="NCBI Taxonomy" id="118510"/>
    <lineage>
        <taxon>Eukaryota</taxon>
        <taxon>Viridiplantae</taxon>
        <taxon>Streptophyta</taxon>
        <taxon>Embryophyta</taxon>
        <taxon>Tracheophyta</taxon>
        <taxon>Spermatophyta</taxon>
        <taxon>Magnoliopsida</taxon>
        <taxon>eudicotyledons</taxon>
        <taxon>Gunneridae</taxon>
        <taxon>Pentapetalae</taxon>
        <taxon>asterids</taxon>
        <taxon>campanulids</taxon>
        <taxon>Asterales</taxon>
        <taxon>Asteraceae</taxon>
        <taxon>Asteroideae</taxon>
        <taxon>Anthemideae</taxon>
        <taxon>Anthemidinae</taxon>
        <taxon>Tanacetum</taxon>
    </lineage>
</organism>
<evidence type="ECO:0000313" key="1">
    <source>
        <dbReference type="EMBL" id="GEW49112.1"/>
    </source>
</evidence>
<dbReference type="AlphaFoldDB" id="A0A699GVH5"/>
<sequence length="150" mass="17180">MTAPSGQATTNIREASYYQEYLANVVKHRWFLAGEPARKLNPTAKKVWITILQYLIHLRMCKDVPTKMMKMFLLVENIRQQNPDNREVAVCSSLRSPKSKRTIESRAKRSSKIISLGHYSILLASSYTVKSKAYFKSPTYYPCGIARSSE</sequence>
<comment type="caution">
    <text evidence="1">The sequence shown here is derived from an EMBL/GenBank/DDBJ whole genome shotgun (WGS) entry which is preliminary data.</text>
</comment>
<gene>
    <name evidence="1" type="ORF">Tci_221088</name>
</gene>
<accession>A0A699GVH5</accession>
<reference evidence="1" key="1">
    <citation type="journal article" date="2019" name="Sci. Rep.">
        <title>Draft genome of Tanacetum cinerariifolium, the natural source of mosquito coil.</title>
        <authorList>
            <person name="Yamashiro T."/>
            <person name="Shiraishi A."/>
            <person name="Satake H."/>
            <person name="Nakayama K."/>
        </authorList>
    </citation>
    <scope>NUCLEOTIDE SEQUENCE</scope>
</reference>
<proteinExistence type="predicted"/>
<dbReference type="EMBL" id="BKCJ010060591">
    <property type="protein sequence ID" value="GEW49112.1"/>
    <property type="molecule type" value="Genomic_DNA"/>
</dbReference>
<protein>
    <submittedName>
        <fullName evidence="1">Uncharacterized protein</fullName>
    </submittedName>
</protein>
<name>A0A699GVH5_TANCI</name>